<evidence type="ECO:0000313" key="2">
    <source>
        <dbReference type="Proteomes" id="UP000295215"/>
    </source>
</evidence>
<dbReference type="Proteomes" id="UP000295215">
    <property type="component" value="Unassembled WGS sequence"/>
</dbReference>
<evidence type="ECO:0000313" key="1">
    <source>
        <dbReference type="EMBL" id="TDS55238.1"/>
    </source>
</evidence>
<sequence length="271" mass="28603">MSTYFGNAAFAAQAGMHGISGGIMSEIEGGKFISGLASGAVSSLVGSAISSTGNIKMKGGGLFKDSPYFAATMYASGGLSGGLSSSIAGGNFWSGMRQGVITTGLNHLMHMAVPKDQDPPADKVNSRKGGQKEYGDFSIEKLLLDIEKNAQNSGYNHFVDWFKNNDFAGGLGGFKIWGGGYEDSGSGHNIQGKHKSIDASDMIGINGAGAKTDRGILGLFQYFSTAFGLWTNNQNKPIIIRQNNDTIFVKSKNPMGITSPGYILKKDKNEK</sequence>
<name>A0A4R7ESR5_9FLAO</name>
<gene>
    <name evidence="1" type="ORF">C8P70_1239</name>
</gene>
<dbReference type="RefSeq" id="WP_133713201.1">
    <property type="nucleotide sequence ID" value="NZ_SOAG01000023.1"/>
</dbReference>
<dbReference type="EMBL" id="SOAG01000023">
    <property type="protein sequence ID" value="TDS55238.1"/>
    <property type="molecule type" value="Genomic_DNA"/>
</dbReference>
<proteinExistence type="predicted"/>
<protein>
    <submittedName>
        <fullName evidence="1">Uncharacterized protein</fullName>
    </submittedName>
</protein>
<comment type="caution">
    <text evidence="1">The sequence shown here is derived from an EMBL/GenBank/DDBJ whole genome shotgun (WGS) entry which is preliminary data.</text>
</comment>
<dbReference type="AlphaFoldDB" id="A0A4R7ESR5"/>
<reference evidence="1 2" key="1">
    <citation type="submission" date="2019-03" db="EMBL/GenBank/DDBJ databases">
        <title>Genomic Encyclopedia of Archaeal and Bacterial Type Strains, Phase II (KMG-II): from individual species to whole genera.</title>
        <authorList>
            <person name="Goeker M."/>
        </authorList>
    </citation>
    <scope>NUCLEOTIDE SEQUENCE [LARGE SCALE GENOMIC DNA]</scope>
    <source>
        <strain evidence="1 2">DSM 28213</strain>
    </source>
</reference>
<keyword evidence="2" id="KW-1185">Reference proteome</keyword>
<accession>A0A4R7ESR5</accession>
<dbReference type="OrthoDB" id="6225685at2"/>
<organism evidence="1 2">
    <name type="scientific">Myroides indicus</name>
    <dbReference type="NCBI Taxonomy" id="1323422"/>
    <lineage>
        <taxon>Bacteria</taxon>
        <taxon>Pseudomonadati</taxon>
        <taxon>Bacteroidota</taxon>
        <taxon>Flavobacteriia</taxon>
        <taxon>Flavobacteriales</taxon>
        <taxon>Flavobacteriaceae</taxon>
        <taxon>Myroides</taxon>
    </lineage>
</organism>